<name>A0A1I6THR8_9BACL</name>
<dbReference type="SUPFAM" id="SSF55729">
    <property type="entry name" value="Acyl-CoA N-acyltransferases (Nat)"/>
    <property type="match status" value="1"/>
</dbReference>
<dbReference type="InterPro" id="IPR000182">
    <property type="entry name" value="GNAT_dom"/>
</dbReference>
<dbReference type="Proteomes" id="UP000198660">
    <property type="component" value="Unassembled WGS sequence"/>
</dbReference>
<dbReference type="InterPro" id="IPR017255">
    <property type="entry name" value="AcTrfase_GNAT_prd"/>
</dbReference>
<reference evidence="3" key="1">
    <citation type="submission" date="2016-10" db="EMBL/GenBank/DDBJ databases">
        <authorList>
            <person name="Varghese N."/>
            <person name="Submissions S."/>
        </authorList>
    </citation>
    <scope>NUCLEOTIDE SEQUENCE [LARGE SCALE GENOMIC DNA]</scope>
    <source>
        <strain evidence="3">DSM 45789</strain>
    </source>
</reference>
<accession>A0A1I6THR8</accession>
<dbReference type="RefSeq" id="WP_091838052.1">
    <property type="nucleotide sequence ID" value="NZ_FPAA01000010.1"/>
</dbReference>
<dbReference type="GO" id="GO:0016747">
    <property type="term" value="F:acyltransferase activity, transferring groups other than amino-acyl groups"/>
    <property type="evidence" value="ECO:0007669"/>
    <property type="project" value="InterPro"/>
</dbReference>
<dbReference type="FunFam" id="3.40.630.30:FF:000133">
    <property type="entry name" value="Acetyltransferase, GNAT family"/>
    <property type="match status" value="1"/>
</dbReference>
<protein>
    <recommendedName>
        <fullName evidence="1">N-acetyltransferase domain-containing protein</fullName>
    </recommendedName>
</protein>
<dbReference type="PANTHER" id="PTHR43072">
    <property type="entry name" value="N-ACETYLTRANSFERASE"/>
    <property type="match status" value="1"/>
</dbReference>
<proteinExistence type="predicted"/>
<feature type="domain" description="N-acetyltransferase" evidence="1">
    <location>
        <begin position="1"/>
        <end position="158"/>
    </location>
</feature>
<dbReference type="Pfam" id="PF00583">
    <property type="entry name" value="Acetyltransf_1"/>
    <property type="match status" value="1"/>
</dbReference>
<evidence type="ECO:0000313" key="2">
    <source>
        <dbReference type="EMBL" id="SFS88715.1"/>
    </source>
</evidence>
<dbReference type="PANTHER" id="PTHR43072:SF36">
    <property type="entry name" value="RIBOSOMAL-PROTEIN-ALANINE ACETYLTRANSFERASE"/>
    <property type="match status" value="1"/>
</dbReference>
<dbReference type="AlphaFoldDB" id="A0A1I6THR8"/>
<dbReference type="EMBL" id="FPAA01000010">
    <property type="protein sequence ID" value="SFS88715.1"/>
    <property type="molecule type" value="Genomic_DNA"/>
</dbReference>
<dbReference type="CDD" id="cd04301">
    <property type="entry name" value="NAT_SF"/>
    <property type="match status" value="1"/>
</dbReference>
<organism evidence="2 3">
    <name type="scientific">Marininema halotolerans</name>
    <dbReference type="NCBI Taxonomy" id="1155944"/>
    <lineage>
        <taxon>Bacteria</taxon>
        <taxon>Bacillati</taxon>
        <taxon>Bacillota</taxon>
        <taxon>Bacilli</taxon>
        <taxon>Bacillales</taxon>
        <taxon>Thermoactinomycetaceae</taxon>
        <taxon>Marininema</taxon>
    </lineage>
</organism>
<dbReference type="Gene3D" id="3.40.630.30">
    <property type="match status" value="1"/>
</dbReference>
<sequence length="161" mass="18652">MQLRHLQESDYPVIISVLNDWWGGRPMSDMLPRLFFRHFEDTSFIVEEEDRLVGFLVGFISPSHRQEAYIHFVGVHPDYRAQGVARRLYQQFEERVLKQFEPVTIRCVTSPVNKSSIAFHQKVGFTIIPGSVVQEGISIHPDYDGQGQDRVVFQKTISCIE</sequence>
<gene>
    <name evidence="2" type="ORF">SAMN05444972_11023</name>
</gene>
<evidence type="ECO:0000259" key="1">
    <source>
        <dbReference type="PROSITE" id="PS51186"/>
    </source>
</evidence>
<dbReference type="PROSITE" id="PS51186">
    <property type="entry name" value="GNAT"/>
    <property type="match status" value="1"/>
</dbReference>
<evidence type="ECO:0000313" key="3">
    <source>
        <dbReference type="Proteomes" id="UP000198660"/>
    </source>
</evidence>
<dbReference type="OrthoDB" id="8593648at2"/>
<keyword evidence="3" id="KW-1185">Reference proteome</keyword>
<dbReference type="InterPro" id="IPR016181">
    <property type="entry name" value="Acyl_CoA_acyltransferase"/>
</dbReference>
<dbReference type="PIRSF" id="PIRSF037663">
    <property type="entry name" value="Acetyltransf_GNAT_prd"/>
    <property type="match status" value="1"/>
</dbReference>